<organism evidence="2 3">
    <name type="scientific">Paramarasmius palmivorus</name>
    <dbReference type="NCBI Taxonomy" id="297713"/>
    <lineage>
        <taxon>Eukaryota</taxon>
        <taxon>Fungi</taxon>
        <taxon>Dikarya</taxon>
        <taxon>Basidiomycota</taxon>
        <taxon>Agaricomycotina</taxon>
        <taxon>Agaricomycetes</taxon>
        <taxon>Agaricomycetidae</taxon>
        <taxon>Agaricales</taxon>
        <taxon>Marasmiineae</taxon>
        <taxon>Marasmiaceae</taxon>
        <taxon>Paramarasmius</taxon>
    </lineage>
</organism>
<protein>
    <submittedName>
        <fullName evidence="2">Copper-binding transcription factor</fullName>
    </submittedName>
</protein>
<dbReference type="Proteomes" id="UP001383192">
    <property type="component" value="Unassembled WGS sequence"/>
</dbReference>
<dbReference type="AlphaFoldDB" id="A0AAW0EC90"/>
<keyword evidence="3" id="KW-1185">Reference proteome</keyword>
<feature type="region of interest" description="Disordered" evidence="1">
    <location>
        <begin position="401"/>
        <end position="433"/>
    </location>
</feature>
<feature type="compositionally biased region" description="Low complexity" evidence="1">
    <location>
        <begin position="459"/>
        <end position="493"/>
    </location>
</feature>
<name>A0AAW0EC90_9AGAR</name>
<sequence length="503" mass="54516">MHAKHVSRGIDPARVNTRIGLYLKSRRREDQSHSANTVENCARQNKCMSNVYVQNQKRPPKVCLIIASYVLYGLNKTLESAAFPNGLPEALEASVALQLLSEGTSSDSDHGSGCSCHHGGDCDCAVLRKSASKRKKKEPSSSSDASGVTPPPNTLPGPSASHATLARVQELPPILPRPNPRRFDHEGPVHEPSSSSHHSHGPSRHHIHDSTLFSPYGRAYDHTHKAYVNTRAIGLPPIFPDNNIIPLSSSDIRPQVPQPPDQFMVESLVDWSTFQASGDIGRSILYTPNTRSGTCPTNSDCSGCIDCMPLGYPDPLPPNTAPSIPSGDAARPYPNRDNIVNDWARQMAFFQSQDTPSEIQPLLSSPYDGLPPDFNQLDMYFMQSGTAGINDFSRSNLTFATSEDRGSSVSSDGAERRTSPFEQSPTPDYASNALYDQHSGYISVPVTDEALSALEIGRSRSSSSSSSSASGSSRISMPQMSRLSMSSARSSFSNPAGERQQKF</sequence>
<dbReference type="EMBL" id="JAYKXP010000001">
    <property type="protein sequence ID" value="KAK7062801.1"/>
    <property type="molecule type" value="Genomic_DNA"/>
</dbReference>
<evidence type="ECO:0000256" key="1">
    <source>
        <dbReference type="SAM" id="MobiDB-lite"/>
    </source>
</evidence>
<feature type="compositionally biased region" description="Polar residues" evidence="1">
    <location>
        <begin position="401"/>
        <end position="411"/>
    </location>
</feature>
<accession>A0AAW0EC90</accession>
<feature type="region of interest" description="Disordered" evidence="1">
    <location>
        <begin position="173"/>
        <end position="210"/>
    </location>
</feature>
<evidence type="ECO:0000313" key="2">
    <source>
        <dbReference type="EMBL" id="KAK7062801.1"/>
    </source>
</evidence>
<evidence type="ECO:0000313" key="3">
    <source>
        <dbReference type="Proteomes" id="UP001383192"/>
    </source>
</evidence>
<gene>
    <name evidence="2" type="primary">CUP2_1</name>
    <name evidence="2" type="ORF">VNI00_000294</name>
</gene>
<feature type="region of interest" description="Disordered" evidence="1">
    <location>
        <begin position="457"/>
        <end position="503"/>
    </location>
</feature>
<feature type="region of interest" description="Disordered" evidence="1">
    <location>
        <begin position="133"/>
        <end position="160"/>
    </location>
</feature>
<comment type="caution">
    <text evidence="2">The sequence shown here is derived from an EMBL/GenBank/DDBJ whole genome shotgun (WGS) entry which is preliminary data.</text>
</comment>
<proteinExistence type="predicted"/>
<feature type="compositionally biased region" description="Basic residues" evidence="1">
    <location>
        <begin position="197"/>
        <end position="207"/>
    </location>
</feature>
<reference evidence="2 3" key="1">
    <citation type="submission" date="2024-01" db="EMBL/GenBank/DDBJ databases">
        <title>A draft genome for a cacao thread blight-causing isolate of Paramarasmius palmivorus.</title>
        <authorList>
            <person name="Baruah I.K."/>
            <person name="Bukari Y."/>
            <person name="Amoako-Attah I."/>
            <person name="Meinhardt L.W."/>
            <person name="Bailey B.A."/>
            <person name="Cohen S.P."/>
        </authorList>
    </citation>
    <scope>NUCLEOTIDE SEQUENCE [LARGE SCALE GENOMIC DNA]</scope>
    <source>
        <strain evidence="2 3">GH-12</strain>
    </source>
</reference>